<dbReference type="InterPro" id="IPR027417">
    <property type="entry name" value="P-loop_NTPase"/>
</dbReference>
<sequence length="194" mass="21647">MAKVFLLMMGGPGAGKGTQCDNVVKYLHSSVHISTGDILRAEIKAESEIGLKVKSIIANGQLVSSEIIAEMLDKFIKENTKEVIVFDGYPRTLDQLDHLTEQAKLYNAKLIVVNLEIPDNVMTERILSRGKTSGRADDNADAAKKRLEVYHEQSDSIIKAVKERKVPYYGIENLGTIREVFEDITSVFKKIDLH</sequence>
<dbReference type="EMBL" id="KB207140">
    <property type="protein sequence ID" value="ELP84244.1"/>
    <property type="molecule type" value="Genomic_DNA"/>
</dbReference>
<dbReference type="InterPro" id="IPR033690">
    <property type="entry name" value="Adenylat_kinase_CS"/>
</dbReference>
<accession>A0A0A1TV74</accession>
<dbReference type="AlphaFoldDB" id="A0A0A1TV74"/>
<dbReference type="PROSITE" id="PS00113">
    <property type="entry name" value="ADENYLATE_KINASE"/>
    <property type="match status" value="1"/>
</dbReference>
<dbReference type="Proteomes" id="UP000014680">
    <property type="component" value="Unassembled WGS sequence"/>
</dbReference>
<evidence type="ECO:0000313" key="5">
    <source>
        <dbReference type="EMBL" id="ELP84244.1"/>
    </source>
</evidence>
<dbReference type="VEuPathDB" id="AmoebaDB:EIN_064790"/>
<evidence type="ECO:0000256" key="4">
    <source>
        <dbReference type="RuleBase" id="RU003330"/>
    </source>
</evidence>
<dbReference type="EC" id="2.7.4.3" evidence="5"/>
<dbReference type="KEGG" id="eiv:EIN_064790"/>
<dbReference type="Gene3D" id="3.40.50.300">
    <property type="entry name" value="P-loop containing nucleotide triphosphate hydrolases"/>
    <property type="match status" value="1"/>
</dbReference>
<reference evidence="5 6" key="1">
    <citation type="submission" date="2012-10" db="EMBL/GenBank/DDBJ databases">
        <authorList>
            <person name="Zafar N."/>
            <person name="Inman J."/>
            <person name="Hall N."/>
            <person name="Lorenzi H."/>
            <person name="Caler E."/>
        </authorList>
    </citation>
    <scope>NUCLEOTIDE SEQUENCE [LARGE SCALE GENOMIC DNA]</scope>
    <source>
        <strain evidence="5 6">IP1</strain>
    </source>
</reference>
<evidence type="ECO:0000256" key="1">
    <source>
        <dbReference type="ARBA" id="ARBA00022679"/>
    </source>
</evidence>
<keyword evidence="2" id="KW-0547">Nucleotide-binding</keyword>
<evidence type="ECO:0000313" key="6">
    <source>
        <dbReference type="Proteomes" id="UP000014680"/>
    </source>
</evidence>
<dbReference type="HAMAP" id="MF_00235">
    <property type="entry name" value="Adenylate_kinase_Adk"/>
    <property type="match status" value="1"/>
</dbReference>
<keyword evidence="6" id="KW-1185">Reference proteome</keyword>
<dbReference type="OrthoDB" id="442176at2759"/>
<name>A0A0A1TV74_ENTIV</name>
<dbReference type="CDD" id="cd01428">
    <property type="entry name" value="ADK"/>
    <property type="match status" value="1"/>
</dbReference>
<dbReference type="Pfam" id="PF00406">
    <property type="entry name" value="ADK"/>
    <property type="match status" value="1"/>
</dbReference>
<proteinExistence type="inferred from homology"/>
<evidence type="ECO:0000256" key="2">
    <source>
        <dbReference type="ARBA" id="ARBA00022741"/>
    </source>
</evidence>
<dbReference type="RefSeq" id="XP_004183590.1">
    <property type="nucleotide sequence ID" value="XM_004183542.1"/>
</dbReference>
<dbReference type="PANTHER" id="PTHR23359">
    <property type="entry name" value="NUCLEOTIDE KINASE"/>
    <property type="match status" value="1"/>
</dbReference>
<keyword evidence="3 4" id="KW-0418">Kinase</keyword>
<dbReference type="OMA" id="PRANEIR"/>
<protein>
    <submittedName>
        <fullName evidence="5">Adenylate kinase, putative</fullName>
        <ecNumber evidence="5">2.7.4.3</ecNumber>
    </submittedName>
</protein>
<comment type="similarity">
    <text evidence="4">Belongs to the adenylate kinase family.</text>
</comment>
<keyword evidence="1 4" id="KW-0808">Transferase</keyword>
<dbReference type="InterPro" id="IPR000850">
    <property type="entry name" value="Adenylat/UMP-CMP_kin"/>
</dbReference>
<dbReference type="GO" id="GO:0005524">
    <property type="term" value="F:ATP binding"/>
    <property type="evidence" value="ECO:0007669"/>
    <property type="project" value="InterPro"/>
</dbReference>
<dbReference type="SUPFAM" id="SSF52540">
    <property type="entry name" value="P-loop containing nucleoside triphosphate hydrolases"/>
    <property type="match status" value="1"/>
</dbReference>
<gene>
    <name evidence="5" type="ORF">EIN_064790</name>
</gene>
<evidence type="ECO:0000256" key="3">
    <source>
        <dbReference type="ARBA" id="ARBA00022777"/>
    </source>
</evidence>
<dbReference type="PRINTS" id="PR00094">
    <property type="entry name" value="ADENYLTKNASE"/>
</dbReference>
<dbReference type="GO" id="GO:0004017">
    <property type="term" value="F:AMP kinase activity"/>
    <property type="evidence" value="ECO:0007669"/>
    <property type="project" value="UniProtKB-EC"/>
</dbReference>
<organism evidence="5 6">
    <name type="scientific">Entamoeba invadens IP1</name>
    <dbReference type="NCBI Taxonomy" id="370355"/>
    <lineage>
        <taxon>Eukaryota</taxon>
        <taxon>Amoebozoa</taxon>
        <taxon>Evosea</taxon>
        <taxon>Archamoebae</taxon>
        <taxon>Mastigamoebida</taxon>
        <taxon>Entamoebidae</taxon>
        <taxon>Entamoeba</taxon>
    </lineage>
</organism>
<dbReference type="GeneID" id="14883301"/>